<accession>H2ZQL2</accession>
<dbReference type="InParanoid" id="H2ZQL2"/>
<feature type="domain" description="UPAR/Ly6" evidence="2">
    <location>
        <begin position="20"/>
        <end position="106"/>
    </location>
</feature>
<dbReference type="Ensembl" id="ENSCSAVT00000020091.1">
    <property type="protein sequence ID" value="ENSCSAVP00000019878.1"/>
    <property type="gene ID" value="ENSCSAVG00000011677.1"/>
</dbReference>
<evidence type="ECO:0000313" key="3">
    <source>
        <dbReference type="Ensembl" id="ENSCSAVP00000019878.1"/>
    </source>
</evidence>
<dbReference type="InterPro" id="IPR016054">
    <property type="entry name" value="LY6_UPA_recep-like"/>
</dbReference>
<dbReference type="AlphaFoldDB" id="H2ZQL2"/>
<keyword evidence="1" id="KW-0732">Signal</keyword>
<reference evidence="3" key="3">
    <citation type="submission" date="2025-09" db="UniProtKB">
        <authorList>
            <consortium name="Ensembl"/>
        </authorList>
    </citation>
    <scope>IDENTIFICATION</scope>
</reference>
<feature type="chain" id="PRO_5003579175" description="UPAR/Ly6 domain-containing protein" evidence="1">
    <location>
        <begin position="21"/>
        <end position="138"/>
    </location>
</feature>
<dbReference type="SUPFAM" id="SSF57302">
    <property type="entry name" value="Snake toxin-like"/>
    <property type="match status" value="1"/>
</dbReference>
<dbReference type="Gene3D" id="2.10.60.10">
    <property type="entry name" value="CD59"/>
    <property type="match status" value="1"/>
</dbReference>
<dbReference type="GeneTree" id="ENSGT00730000113521"/>
<keyword evidence="4" id="KW-1185">Reference proteome</keyword>
<evidence type="ECO:0000313" key="4">
    <source>
        <dbReference type="Proteomes" id="UP000007875"/>
    </source>
</evidence>
<feature type="signal peptide" evidence="1">
    <location>
        <begin position="1"/>
        <end position="20"/>
    </location>
</feature>
<evidence type="ECO:0000256" key="1">
    <source>
        <dbReference type="SAM" id="SignalP"/>
    </source>
</evidence>
<name>H2ZQL2_CIOSA</name>
<dbReference type="Pfam" id="PF00021">
    <property type="entry name" value="UPAR_LY6"/>
    <property type="match status" value="1"/>
</dbReference>
<dbReference type="Proteomes" id="UP000007875">
    <property type="component" value="Unassembled WGS sequence"/>
</dbReference>
<dbReference type="HOGENOM" id="CLU_1854515_0_0_1"/>
<sequence>MNVLTSVFFVLVIGVLKGEALDCYQCSLVSSNACNTEALSPLNLQNCAGGEQYCATTTIYINNSIFGSSTTTTRTCSAVPQAQSCVNLFGVITCTAATCNSNGCNGNTVPNTYSGALKNKSWLSITLLAILLPLVQYM</sequence>
<reference evidence="3" key="2">
    <citation type="submission" date="2025-08" db="UniProtKB">
        <authorList>
            <consortium name="Ensembl"/>
        </authorList>
    </citation>
    <scope>IDENTIFICATION</scope>
</reference>
<protein>
    <recommendedName>
        <fullName evidence="2">UPAR/Ly6 domain-containing protein</fullName>
    </recommendedName>
</protein>
<dbReference type="InterPro" id="IPR045860">
    <property type="entry name" value="Snake_toxin-like_sf"/>
</dbReference>
<reference evidence="4" key="1">
    <citation type="submission" date="2003-08" db="EMBL/GenBank/DDBJ databases">
        <authorList>
            <person name="Birren B."/>
            <person name="Nusbaum C."/>
            <person name="Abebe A."/>
            <person name="Abouelleil A."/>
            <person name="Adekoya E."/>
            <person name="Ait-zahra M."/>
            <person name="Allen N."/>
            <person name="Allen T."/>
            <person name="An P."/>
            <person name="Anderson M."/>
            <person name="Anderson S."/>
            <person name="Arachchi H."/>
            <person name="Armbruster J."/>
            <person name="Bachantsang P."/>
            <person name="Baldwin J."/>
            <person name="Barry A."/>
            <person name="Bayul T."/>
            <person name="Blitshsteyn B."/>
            <person name="Bloom T."/>
            <person name="Blye J."/>
            <person name="Boguslavskiy L."/>
            <person name="Borowsky M."/>
            <person name="Boukhgalter B."/>
            <person name="Brunache A."/>
            <person name="Butler J."/>
            <person name="Calixte N."/>
            <person name="Calvo S."/>
            <person name="Camarata J."/>
            <person name="Campo K."/>
            <person name="Chang J."/>
            <person name="Cheshatsang Y."/>
            <person name="Citroen M."/>
            <person name="Collymore A."/>
            <person name="Considine T."/>
            <person name="Cook A."/>
            <person name="Cooke P."/>
            <person name="Corum B."/>
            <person name="Cuomo C."/>
            <person name="David R."/>
            <person name="Dawoe T."/>
            <person name="Degray S."/>
            <person name="Dodge S."/>
            <person name="Dooley K."/>
            <person name="Dorje P."/>
            <person name="Dorjee K."/>
            <person name="Dorris L."/>
            <person name="Duffey N."/>
            <person name="Dupes A."/>
            <person name="Elkins T."/>
            <person name="Engels R."/>
            <person name="Erickson J."/>
            <person name="Farina A."/>
            <person name="Faro S."/>
            <person name="Ferreira P."/>
            <person name="Fischer H."/>
            <person name="Fitzgerald M."/>
            <person name="Foley K."/>
            <person name="Gage D."/>
            <person name="Galagan J."/>
            <person name="Gearin G."/>
            <person name="Gnerre S."/>
            <person name="Gnirke A."/>
            <person name="Goyette A."/>
            <person name="Graham J."/>
            <person name="Grandbois E."/>
            <person name="Gyaltsen K."/>
            <person name="Hafez N."/>
            <person name="Hagopian D."/>
            <person name="Hagos B."/>
            <person name="Hall J."/>
            <person name="Hatcher B."/>
            <person name="Heller A."/>
            <person name="Higgins H."/>
            <person name="Honan T."/>
            <person name="Horn A."/>
            <person name="Houde N."/>
            <person name="Hughes L."/>
            <person name="Hulme W."/>
            <person name="Husby E."/>
            <person name="Iliev I."/>
            <person name="Jaffe D."/>
            <person name="Jones C."/>
            <person name="Kamal M."/>
            <person name="Kamat A."/>
            <person name="Kamvysselis M."/>
            <person name="Karlsson E."/>
            <person name="Kells C."/>
            <person name="Kieu A."/>
            <person name="Kisner P."/>
            <person name="Kodira C."/>
            <person name="Kulbokas E."/>
            <person name="Labutti K."/>
            <person name="Lama D."/>
            <person name="Landers T."/>
            <person name="Leger J."/>
            <person name="Levine S."/>
            <person name="Lewis D."/>
            <person name="Lewis T."/>
            <person name="Lindblad-toh K."/>
            <person name="Liu X."/>
            <person name="Lokyitsang T."/>
            <person name="Lokyitsang Y."/>
            <person name="Lucien O."/>
            <person name="Lui A."/>
            <person name="Ma L.J."/>
            <person name="Mabbitt R."/>
            <person name="Macdonald J."/>
            <person name="Maclean C."/>
            <person name="Major J."/>
            <person name="Manning J."/>
            <person name="Marabella R."/>
            <person name="Maru K."/>
            <person name="Matthews C."/>
            <person name="Mauceli E."/>
            <person name="Mccarthy M."/>
            <person name="Mcdonough S."/>
            <person name="Mcghee T."/>
            <person name="Meldrim J."/>
            <person name="Meneus L."/>
            <person name="Mesirov J."/>
            <person name="Mihalev A."/>
            <person name="Mihova T."/>
            <person name="Mikkelsen T."/>
            <person name="Mlenga V."/>
            <person name="Moru K."/>
            <person name="Mozes J."/>
            <person name="Mulrain L."/>
            <person name="Munson G."/>
            <person name="Naylor J."/>
            <person name="Newes C."/>
            <person name="Nguyen C."/>
            <person name="Nguyen N."/>
            <person name="Nguyen T."/>
            <person name="Nicol R."/>
            <person name="Nielsen C."/>
            <person name="Nizzari M."/>
            <person name="Norbu C."/>
            <person name="Norbu N."/>
            <person name="O'donnell P."/>
            <person name="Okoawo O."/>
            <person name="O'leary S."/>
            <person name="Omotosho B."/>
            <person name="O'neill K."/>
            <person name="Osman S."/>
            <person name="Parker S."/>
            <person name="Perrin D."/>
            <person name="Phunkhang P."/>
            <person name="Piqani B."/>
            <person name="Purcell S."/>
            <person name="Rachupka T."/>
            <person name="Ramasamy U."/>
            <person name="Rameau R."/>
            <person name="Ray V."/>
            <person name="Raymond C."/>
            <person name="Retta R."/>
            <person name="Richardson S."/>
            <person name="Rise C."/>
            <person name="Rodriguez J."/>
            <person name="Rogers J."/>
            <person name="Rogov P."/>
            <person name="Rutman M."/>
            <person name="Schupbach R."/>
            <person name="Seaman C."/>
            <person name="Settipalli S."/>
            <person name="Sharpe T."/>
            <person name="Sheridan J."/>
            <person name="Sherpa N."/>
            <person name="Shi J."/>
            <person name="Smirnov S."/>
            <person name="Smith C."/>
            <person name="Sougnez C."/>
            <person name="Spencer B."/>
            <person name="Stalker J."/>
            <person name="Stange-thomann N."/>
            <person name="Stavropoulos S."/>
            <person name="Stetson K."/>
            <person name="Stone C."/>
            <person name="Stone S."/>
            <person name="Stubbs M."/>
            <person name="Talamas J."/>
            <person name="Tchuinga P."/>
            <person name="Tenzing P."/>
            <person name="Tesfaye S."/>
            <person name="Theodore J."/>
            <person name="Thoulutsang Y."/>
            <person name="Topham K."/>
            <person name="Towey S."/>
            <person name="Tsamla T."/>
            <person name="Tsomo N."/>
            <person name="Vallee D."/>
            <person name="Vassiliev H."/>
            <person name="Venkataraman V."/>
            <person name="Vinson J."/>
            <person name="Vo A."/>
            <person name="Wade C."/>
            <person name="Wang S."/>
            <person name="Wangchuk T."/>
            <person name="Wangdi T."/>
            <person name="Whittaker C."/>
            <person name="Wilkinson J."/>
            <person name="Wu Y."/>
            <person name="Wyman D."/>
            <person name="Yadav S."/>
            <person name="Yang S."/>
            <person name="Yang X."/>
            <person name="Yeager S."/>
            <person name="Yee E."/>
            <person name="Young G."/>
            <person name="Zainoun J."/>
            <person name="Zembeck L."/>
            <person name="Zimmer A."/>
            <person name="Zody M."/>
            <person name="Lander E."/>
        </authorList>
    </citation>
    <scope>NUCLEOTIDE SEQUENCE [LARGE SCALE GENOMIC DNA]</scope>
</reference>
<organism evidence="3 4">
    <name type="scientific">Ciona savignyi</name>
    <name type="common">Pacific transparent sea squirt</name>
    <dbReference type="NCBI Taxonomy" id="51511"/>
    <lineage>
        <taxon>Eukaryota</taxon>
        <taxon>Metazoa</taxon>
        <taxon>Chordata</taxon>
        <taxon>Tunicata</taxon>
        <taxon>Ascidiacea</taxon>
        <taxon>Phlebobranchia</taxon>
        <taxon>Cionidae</taxon>
        <taxon>Ciona</taxon>
    </lineage>
</organism>
<proteinExistence type="predicted"/>
<evidence type="ECO:0000259" key="2">
    <source>
        <dbReference type="Pfam" id="PF00021"/>
    </source>
</evidence>